<reference evidence="1 2" key="1">
    <citation type="journal article" date="2024" name="Commun. Biol.">
        <title>Comparative genomic analysis of thermophilic fungi reveals convergent evolutionary adaptations and gene losses.</title>
        <authorList>
            <person name="Steindorff A.S."/>
            <person name="Aguilar-Pontes M.V."/>
            <person name="Robinson A.J."/>
            <person name="Andreopoulos B."/>
            <person name="LaButti K."/>
            <person name="Kuo A."/>
            <person name="Mondo S."/>
            <person name="Riley R."/>
            <person name="Otillar R."/>
            <person name="Haridas S."/>
            <person name="Lipzen A."/>
            <person name="Grimwood J."/>
            <person name="Schmutz J."/>
            <person name="Clum A."/>
            <person name="Reid I.D."/>
            <person name="Moisan M.C."/>
            <person name="Butler G."/>
            <person name="Nguyen T.T.M."/>
            <person name="Dewar K."/>
            <person name="Conant G."/>
            <person name="Drula E."/>
            <person name="Henrissat B."/>
            <person name="Hansel C."/>
            <person name="Singer S."/>
            <person name="Hutchinson M.I."/>
            <person name="de Vries R.P."/>
            <person name="Natvig D.O."/>
            <person name="Powell A.J."/>
            <person name="Tsang A."/>
            <person name="Grigoriev I.V."/>
        </authorList>
    </citation>
    <scope>NUCLEOTIDE SEQUENCE [LARGE SCALE GENOMIC DNA]</scope>
    <source>
        <strain evidence="1 2">CBS 494.80</strain>
    </source>
</reference>
<sequence length="163" mass="17904">MNPFNALILSIHFKTFPYGSNEMSPIGASAIYRKTATSANLERPFSTFHAVLVRGWRCRGSQAIKLTAETLDSPRSKHAKLHPAVCKSKTVDDSGLFDNVHRPISALGMFASEVDKDAGRVDEGVLTVDEGWDFAFGIDGKKGRISLLLFHEIQIGDLEILSN</sequence>
<evidence type="ECO:0000313" key="1">
    <source>
        <dbReference type="EMBL" id="KAL2067750.1"/>
    </source>
</evidence>
<name>A0ABR4CDC6_9HELO</name>
<evidence type="ECO:0000313" key="2">
    <source>
        <dbReference type="Proteomes" id="UP001595075"/>
    </source>
</evidence>
<keyword evidence="2" id="KW-1185">Reference proteome</keyword>
<dbReference type="Proteomes" id="UP001595075">
    <property type="component" value="Unassembled WGS sequence"/>
</dbReference>
<dbReference type="EMBL" id="JAZHXI010000009">
    <property type="protein sequence ID" value="KAL2067750.1"/>
    <property type="molecule type" value="Genomic_DNA"/>
</dbReference>
<accession>A0ABR4CDC6</accession>
<proteinExistence type="predicted"/>
<organism evidence="1 2">
    <name type="scientific">Oculimacula yallundae</name>
    <dbReference type="NCBI Taxonomy" id="86028"/>
    <lineage>
        <taxon>Eukaryota</taxon>
        <taxon>Fungi</taxon>
        <taxon>Dikarya</taxon>
        <taxon>Ascomycota</taxon>
        <taxon>Pezizomycotina</taxon>
        <taxon>Leotiomycetes</taxon>
        <taxon>Helotiales</taxon>
        <taxon>Ploettnerulaceae</taxon>
        <taxon>Oculimacula</taxon>
    </lineage>
</organism>
<protein>
    <submittedName>
        <fullName evidence="1">Uncharacterized protein</fullName>
    </submittedName>
</protein>
<gene>
    <name evidence="1" type="ORF">VTL71DRAFT_15846</name>
</gene>
<comment type="caution">
    <text evidence="1">The sequence shown here is derived from an EMBL/GenBank/DDBJ whole genome shotgun (WGS) entry which is preliminary data.</text>
</comment>